<organism evidence="2 3">
    <name type="scientific">Actinokineospora globicatena</name>
    <dbReference type="NCBI Taxonomy" id="103729"/>
    <lineage>
        <taxon>Bacteria</taxon>
        <taxon>Bacillati</taxon>
        <taxon>Actinomycetota</taxon>
        <taxon>Actinomycetes</taxon>
        <taxon>Pseudonocardiales</taxon>
        <taxon>Pseudonocardiaceae</taxon>
        <taxon>Actinokineospora</taxon>
    </lineage>
</organism>
<gene>
    <name evidence="2" type="ORF">Aglo03_51710</name>
</gene>
<dbReference type="EMBL" id="BSSD01000008">
    <property type="protein sequence ID" value="GLW94355.1"/>
    <property type="molecule type" value="Genomic_DNA"/>
</dbReference>
<evidence type="ECO:0000313" key="3">
    <source>
        <dbReference type="Proteomes" id="UP001165042"/>
    </source>
</evidence>
<feature type="region of interest" description="Disordered" evidence="1">
    <location>
        <begin position="1"/>
        <end position="52"/>
    </location>
</feature>
<feature type="compositionally biased region" description="Basic and acidic residues" evidence="1">
    <location>
        <begin position="1"/>
        <end position="12"/>
    </location>
</feature>
<keyword evidence="3" id="KW-1185">Reference proteome</keyword>
<proteinExistence type="predicted"/>
<sequence>MRGVHNRVDLVRHKPFRQLRRSTEPADPHLADRQPGIADPSGQRGHHGVVLAGFQGGRERTCLPCSAQDQDLHGRSRSAE</sequence>
<accession>A0A9W6V8U1</accession>
<comment type="caution">
    <text evidence="2">The sequence shown here is derived from an EMBL/GenBank/DDBJ whole genome shotgun (WGS) entry which is preliminary data.</text>
</comment>
<name>A0A9W6V8U1_9PSEU</name>
<dbReference type="Proteomes" id="UP001165042">
    <property type="component" value="Unassembled WGS sequence"/>
</dbReference>
<reference evidence="2" key="1">
    <citation type="submission" date="2023-02" db="EMBL/GenBank/DDBJ databases">
        <title>Actinokineospora globicatena NBRC 15670.</title>
        <authorList>
            <person name="Ichikawa N."/>
            <person name="Sato H."/>
            <person name="Tonouchi N."/>
        </authorList>
    </citation>
    <scope>NUCLEOTIDE SEQUENCE</scope>
    <source>
        <strain evidence="2">NBRC 15670</strain>
    </source>
</reference>
<feature type="compositionally biased region" description="Basic and acidic residues" evidence="1">
    <location>
        <begin position="21"/>
        <end position="32"/>
    </location>
</feature>
<evidence type="ECO:0000256" key="1">
    <source>
        <dbReference type="SAM" id="MobiDB-lite"/>
    </source>
</evidence>
<dbReference type="AlphaFoldDB" id="A0A9W6V8U1"/>
<evidence type="ECO:0000313" key="2">
    <source>
        <dbReference type="EMBL" id="GLW94355.1"/>
    </source>
</evidence>
<protein>
    <submittedName>
        <fullName evidence="2">Uncharacterized protein</fullName>
    </submittedName>
</protein>